<organism evidence="2 3">
    <name type="scientific">Mytilus galloprovincialis</name>
    <name type="common">Mediterranean mussel</name>
    <dbReference type="NCBI Taxonomy" id="29158"/>
    <lineage>
        <taxon>Eukaryota</taxon>
        <taxon>Metazoa</taxon>
        <taxon>Spiralia</taxon>
        <taxon>Lophotrochozoa</taxon>
        <taxon>Mollusca</taxon>
        <taxon>Bivalvia</taxon>
        <taxon>Autobranchia</taxon>
        <taxon>Pteriomorphia</taxon>
        <taxon>Mytilida</taxon>
        <taxon>Mytiloidea</taxon>
        <taxon>Mytilidae</taxon>
        <taxon>Mytilinae</taxon>
        <taxon>Mytilus</taxon>
    </lineage>
</organism>
<proteinExistence type="predicted"/>
<evidence type="ECO:0000256" key="1">
    <source>
        <dbReference type="SAM" id="MobiDB-lite"/>
    </source>
</evidence>
<gene>
    <name evidence="2" type="ORF">MGAL_10B001873</name>
</gene>
<dbReference type="Proteomes" id="UP000596742">
    <property type="component" value="Unassembled WGS sequence"/>
</dbReference>
<evidence type="ECO:0000313" key="2">
    <source>
        <dbReference type="EMBL" id="VDI72436.1"/>
    </source>
</evidence>
<dbReference type="EMBL" id="UYJE01009323">
    <property type="protein sequence ID" value="VDI72436.1"/>
    <property type="molecule type" value="Genomic_DNA"/>
</dbReference>
<feature type="compositionally biased region" description="Polar residues" evidence="1">
    <location>
        <begin position="77"/>
        <end position="90"/>
    </location>
</feature>
<evidence type="ECO:0000313" key="3">
    <source>
        <dbReference type="Proteomes" id="UP000596742"/>
    </source>
</evidence>
<comment type="caution">
    <text evidence="2">The sequence shown here is derived from an EMBL/GenBank/DDBJ whole genome shotgun (WGS) entry which is preliminary data.</text>
</comment>
<reference evidence="2" key="1">
    <citation type="submission" date="2018-11" db="EMBL/GenBank/DDBJ databases">
        <authorList>
            <person name="Alioto T."/>
            <person name="Alioto T."/>
        </authorList>
    </citation>
    <scope>NUCLEOTIDE SEQUENCE</scope>
</reference>
<keyword evidence="3" id="KW-1185">Reference proteome</keyword>
<sequence length="118" mass="13641">MWEACKALKPLLRESTRRDLEESSHLQRVHQRKEILKELKIQSINLGDTTEKTVELRERKQDMLSFLESKVTRMAKGTSNSEKGSVVKNNKPTDKQIREVKTYELTRIKATTVAAISE</sequence>
<name>A0A8B6H0A2_MYTGA</name>
<dbReference type="AlphaFoldDB" id="A0A8B6H0A2"/>
<feature type="region of interest" description="Disordered" evidence="1">
    <location>
        <begin position="74"/>
        <end position="93"/>
    </location>
</feature>
<protein>
    <submittedName>
        <fullName evidence="2">Uncharacterized protein</fullName>
    </submittedName>
</protein>
<accession>A0A8B6H0A2</accession>